<keyword evidence="1" id="KW-0479">Metal-binding</keyword>
<evidence type="ECO:0000256" key="4">
    <source>
        <dbReference type="SAM" id="MobiDB-lite"/>
    </source>
</evidence>
<evidence type="ECO:0000259" key="5">
    <source>
        <dbReference type="PROSITE" id="PS01358"/>
    </source>
</evidence>
<accession>A0AA40D0Q0</accession>
<name>A0AA40D0Q0_9PEZI</name>
<organism evidence="6 7">
    <name type="scientific">Cercophora newfieldiana</name>
    <dbReference type="NCBI Taxonomy" id="92897"/>
    <lineage>
        <taxon>Eukaryota</taxon>
        <taxon>Fungi</taxon>
        <taxon>Dikarya</taxon>
        <taxon>Ascomycota</taxon>
        <taxon>Pezizomycotina</taxon>
        <taxon>Sordariomycetes</taxon>
        <taxon>Sordariomycetidae</taxon>
        <taxon>Sordariales</taxon>
        <taxon>Lasiosphaeriaceae</taxon>
        <taxon>Cercophora</taxon>
    </lineage>
</organism>
<dbReference type="AlphaFoldDB" id="A0AA40D0Q0"/>
<feature type="compositionally biased region" description="Polar residues" evidence="4">
    <location>
        <begin position="1"/>
        <end position="11"/>
    </location>
</feature>
<keyword evidence="2" id="KW-0863">Zinc-finger</keyword>
<dbReference type="Proteomes" id="UP001174936">
    <property type="component" value="Unassembled WGS sequence"/>
</dbReference>
<comment type="caution">
    <text evidence="6">The sequence shown here is derived from an EMBL/GenBank/DDBJ whole genome shotgun (WGS) entry which is preliminary data.</text>
</comment>
<dbReference type="GO" id="GO:0008270">
    <property type="term" value="F:zinc ion binding"/>
    <property type="evidence" value="ECO:0007669"/>
    <property type="project" value="UniProtKB-KW"/>
</dbReference>
<dbReference type="PROSITE" id="PS01358">
    <property type="entry name" value="ZF_RANBP2_1"/>
    <property type="match status" value="1"/>
</dbReference>
<evidence type="ECO:0000256" key="2">
    <source>
        <dbReference type="ARBA" id="ARBA00022771"/>
    </source>
</evidence>
<dbReference type="InterPro" id="IPR001876">
    <property type="entry name" value="Znf_RanBP2"/>
</dbReference>
<keyword evidence="7" id="KW-1185">Reference proteome</keyword>
<protein>
    <recommendedName>
        <fullName evidence="5">RanBP2-type domain-containing protein</fullName>
    </recommendedName>
</protein>
<gene>
    <name evidence="6" type="ORF">B0T16DRAFT_385008</name>
</gene>
<feature type="region of interest" description="Disordered" evidence="4">
    <location>
        <begin position="1"/>
        <end position="23"/>
    </location>
</feature>
<keyword evidence="3" id="KW-0862">Zinc</keyword>
<evidence type="ECO:0000313" key="6">
    <source>
        <dbReference type="EMBL" id="KAK0656273.1"/>
    </source>
</evidence>
<sequence>MPVANYTQTLGPHTEPAKATANTNVSGSFDCAISDTDDTSSSSWASSNLSEPLSQVEFTGRKEIQPQTGGGPSVLTSILRGSPRSDSSFPLQWFNSEPSLNSVPMMARDRVMELGGKPITQRRLLRNHKTDAAYLDGDRPWECCGCGALNTKWEFNCGRCRLHAKKSCCRDVDSRDAVSLGCGDRRVKMVPVSKGSYISNWVVEANRLLALFVGLGIFLDSAQARQKTTSETMPPPAHKNAPS</sequence>
<evidence type="ECO:0000256" key="3">
    <source>
        <dbReference type="ARBA" id="ARBA00022833"/>
    </source>
</evidence>
<feature type="domain" description="RanBP2-type" evidence="5">
    <location>
        <begin position="141"/>
        <end position="160"/>
    </location>
</feature>
<evidence type="ECO:0000313" key="7">
    <source>
        <dbReference type="Proteomes" id="UP001174936"/>
    </source>
</evidence>
<dbReference type="EMBL" id="JAULSV010000001">
    <property type="protein sequence ID" value="KAK0656273.1"/>
    <property type="molecule type" value="Genomic_DNA"/>
</dbReference>
<evidence type="ECO:0000256" key="1">
    <source>
        <dbReference type="ARBA" id="ARBA00022723"/>
    </source>
</evidence>
<proteinExistence type="predicted"/>
<reference evidence="6" key="1">
    <citation type="submission" date="2023-06" db="EMBL/GenBank/DDBJ databases">
        <title>Genome-scale phylogeny and comparative genomics of the fungal order Sordariales.</title>
        <authorList>
            <consortium name="Lawrence Berkeley National Laboratory"/>
            <person name="Hensen N."/>
            <person name="Bonometti L."/>
            <person name="Westerberg I."/>
            <person name="Brannstrom I.O."/>
            <person name="Guillou S."/>
            <person name="Cros-Aarteil S."/>
            <person name="Calhoun S."/>
            <person name="Haridas S."/>
            <person name="Kuo A."/>
            <person name="Mondo S."/>
            <person name="Pangilinan J."/>
            <person name="Riley R."/>
            <person name="Labutti K."/>
            <person name="Andreopoulos B."/>
            <person name="Lipzen A."/>
            <person name="Chen C."/>
            <person name="Yanf M."/>
            <person name="Daum C."/>
            <person name="Ng V."/>
            <person name="Clum A."/>
            <person name="Steindorff A."/>
            <person name="Ohm R."/>
            <person name="Martin F."/>
            <person name="Silar P."/>
            <person name="Natvig D."/>
            <person name="Lalanne C."/>
            <person name="Gautier V."/>
            <person name="Ament-Velasquez S.L."/>
            <person name="Kruys A."/>
            <person name="Hutchinson M.I."/>
            <person name="Powell A.J."/>
            <person name="Barry K."/>
            <person name="Miller A.N."/>
            <person name="Grigoriev I.V."/>
            <person name="Debuchy R."/>
            <person name="Gladieux P."/>
            <person name="Thoren M.H."/>
            <person name="Johannesson H."/>
        </authorList>
    </citation>
    <scope>NUCLEOTIDE SEQUENCE</scope>
    <source>
        <strain evidence="6">SMH2532-1</strain>
    </source>
</reference>